<keyword evidence="11" id="KW-1185">Reference proteome</keyword>
<dbReference type="GO" id="GO:0000307">
    <property type="term" value="C:cyclin-dependent protein kinase holoenzyme complex"/>
    <property type="evidence" value="ECO:0007669"/>
    <property type="project" value="TreeGrafter"/>
</dbReference>
<keyword evidence="6 10" id="KW-0418">Kinase</keyword>
<keyword evidence="4" id="KW-0808">Transferase</keyword>
<dbReference type="GO" id="GO:0010389">
    <property type="term" value="P:regulation of G2/M transition of mitotic cell cycle"/>
    <property type="evidence" value="ECO:0007669"/>
    <property type="project" value="TreeGrafter"/>
</dbReference>
<evidence type="ECO:0000256" key="8">
    <source>
        <dbReference type="ARBA" id="ARBA00039266"/>
    </source>
</evidence>
<protein>
    <recommendedName>
        <fullName evidence="8">Cyclin-dependent kinase 1</fullName>
        <ecNumber evidence="2">2.7.11.22</ecNumber>
    </recommendedName>
</protein>
<evidence type="ECO:0000256" key="5">
    <source>
        <dbReference type="ARBA" id="ARBA00022741"/>
    </source>
</evidence>
<dbReference type="InterPro" id="IPR011009">
    <property type="entry name" value="Kinase-like_dom_sf"/>
</dbReference>
<dbReference type="PANTHER" id="PTHR24056:SF254">
    <property type="entry name" value="CYCLIN-DEPENDENT KINASE 2"/>
    <property type="match status" value="1"/>
</dbReference>
<keyword evidence="3" id="KW-0723">Serine/threonine-protein kinase</keyword>
<dbReference type="GO" id="GO:0005634">
    <property type="term" value="C:nucleus"/>
    <property type="evidence" value="ECO:0007669"/>
    <property type="project" value="TreeGrafter"/>
</dbReference>
<evidence type="ECO:0000256" key="4">
    <source>
        <dbReference type="ARBA" id="ARBA00022679"/>
    </source>
</evidence>
<dbReference type="OrthoDB" id="1732493at2759"/>
<evidence type="ECO:0000313" key="10">
    <source>
        <dbReference type="EMBL" id="RKO85817.1"/>
    </source>
</evidence>
<dbReference type="SMART" id="SM00220">
    <property type="entry name" value="S_TKc"/>
    <property type="match status" value="1"/>
</dbReference>
<feature type="non-terminal residue" evidence="10">
    <location>
        <position position="1"/>
    </location>
</feature>
<dbReference type="GO" id="GO:0004693">
    <property type="term" value="F:cyclin-dependent protein serine/threonine kinase activity"/>
    <property type="evidence" value="ECO:0007669"/>
    <property type="project" value="UniProtKB-EC"/>
</dbReference>
<dbReference type="Pfam" id="PF00069">
    <property type="entry name" value="Pkinase"/>
    <property type="match status" value="1"/>
</dbReference>
<feature type="domain" description="Protein kinase" evidence="9">
    <location>
        <begin position="1"/>
        <end position="139"/>
    </location>
</feature>
<gene>
    <name evidence="10" type="ORF">BDK51DRAFT_9643</name>
</gene>
<dbReference type="InterPro" id="IPR008271">
    <property type="entry name" value="Ser/Thr_kinase_AS"/>
</dbReference>
<dbReference type="GO" id="GO:0000082">
    <property type="term" value="P:G1/S transition of mitotic cell cycle"/>
    <property type="evidence" value="ECO:0007669"/>
    <property type="project" value="TreeGrafter"/>
</dbReference>
<dbReference type="GO" id="GO:0030332">
    <property type="term" value="F:cyclin binding"/>
    <property type="evidence" value="ECO:0007669"/>
    <property type="project" value="TreeGrafter"/>
</dbReference>
<organism evidence="10 11">
    <name type="scientific">Blyttiomyces helicus</name>
    <dbReference type="NCBI Taxonomy" id="388810"/>
    <lineage>
        <taxon>Eukaryota</taxon>
        <taxon>Fungi</taxon>
        <taxon>Fungi incertae sedis</taxon>
        <taxon>Chytridiomycota</taxon>
        <taxon>Chytridiomycota incertae sedis</taxon>
        <taxon>Chytridiomycetes</taxon>
        <taxon>Chytridiomycetes incertae sedis</taxon>
        <taxon>Blyttiomyces</taxon>
    </lineage>
</organism>
<dbReference type="GO" id="GO:0007165">
    <property type="term" value="P:signal transduction"/>
    <property type="evidence" value="ECO:0007669"/>
    <property type="project" value="TreeGrafter"/>
</dbReference>
<evidence type="ECO:0000256" key="7">
    <source>
        <dbReference type="ARBA" id="ARBA00022840"/>
    </source>
</evidence>
<evidence type="ECO:0000259" key="9">
    <source>
        <dbReference type="PROSITE" id="PS50011"/>
    </source>
</evidence>
<evidence type="ECO:0000256" key="2">
    <source>
        <dbReference type="ARBA" id="ARBA00012425"/>
    </source>
</evidence>
<dbReference type="FunFam" id="1.10.510.10:FF:000328">
    <property type="entry name" value="Cyclin-dependent kinase 20 isoform 2"/>
    <property type="match status" value="1"/>
</dbReference>
<name>A0A4V1IQ99_9FUNG</name>
<dbReference type="Proteomes" id="UP000269721">
    <property type="component" value="Unassembled WGS sequence"/>
</dbReference>
<evidence type="ECO:0000256" key="3">
    <source>
        <dbReference type="ARBA" id="ARBA00022527"/>
    </source>
</evidence>
<dbReference type="PANTHER" id="PTHR24056">
    <property type="entry name" value="CELL DIVISION PROTEIN KINASE"/>
    <property type="match status" value="1"/>
</dbReference>
<proteinExistence type="inferred from homology"/>
<keyword evidence="5" id="KW-0547">Nucleotide-binding</keyword>
<comment type="similarity">
    <text evidence="1">Belongs to the protein kinase superfamily. CMGC Ser/Thr protein kinase family. CDC2/CDKX subfamily.</text>
</comment>
<dbReference type="GO" id="GO:0005524">
    <property type="term" value="F:ATP binding"/>
    <property type="evidence" value="ECO:0007669"/>
    <property type="project" value="UniProtKB-KW"/>
</dbReference>
<dbReference type="EMBL" id="KZ998715">
    <property type="protein sequence ID" value="RKO85817.1"/>
    <property type="molecule type" value="Genomic_DNA"/>
</dbReference>
<evidence type="ECO:0000313" key="11">
    <source>
        <dbReference type="Proteomes" id="UP000269721"/>
    </source>
</evidence>
<dbReference type="GO" id="GO:0005737">
    <property type="term" value="C:cytoplasm"/>
    <property type="evidence" value="ECO:0007669"/>
    <property type="project" value="TreeGrafter"/>
</dbReference>
<evidence type="ECO:0000256" key="6">
    <source>
        <dbReference type="ARBA" id="ARBA00022777"/>
    </source>
</evidence>
<feature type="non-terminal residue" evidence="10">
    <location>
        <position position="139"/>
    </location>
</feature>
<dbReference type="InterPro" id="IPR050108">
    <property type="entry name" value="CDK"/>
</dbReference>
<dbReference type="AlphaFoldDB" id="A0A4V1IQ99"/>
<reference evidence="11" key="1">
    <citation type="journal article" date="2018" name="Nat. Microbiol.">
        <title>Leveraging single-cell genomics to expand the fungal tree of life.</title>
        <authorList>
            <person name="Ahrendt S.R."/>
            <person name="Quandt C.A."/>
            <person name="Ciobanu D."/>
            <person name="Clum A."/>
            <person name="Salamov A."/>
            <person name="Andreopoulos B."/>
            <person name="Cheng J.F."/>
            <person name="Woyke T."/>
            <person name="Pelin A."/>
            <person name="Henrissat B."/>
            <person name="Reynolds N.K."/>
            <person name="Benny G.L."/>
            <person name="Smith M.E."/>
            <person name="James T.Y."/>
            <person name="Grigoriev I.V."/>
        </authorList>
    </citation>
    <scope>NUCLEOTIDE SEQUENCE [LARGE SCALE GENOMIC DNA]</scope>
</reference>
<accession>A0A4V1IQ99</accession>
<keyword evidence="7" id="KW-0067">ATP-binding</keyword>
<dbReference type="PROSITE" id="PS50011">
    <property type="entry name" value="PROTEIN_KINASE_DOM"/>
    <property type="match status" value="1"/>
</dbReference>
<sequence length="139" mass="16085">VALKKIRLDTADEGVPATSLREISILKELRHPNIVSLQATISAEAKLYLVFEYLDLDLKKYMDQMKPKGMKKDLIKSYMHQLIKGVYFCHARRIMHRDLKPQNLLIDEKGNLKIADLGLARAFGVPMRSYTHEVVTLWY</sequence>
<dbReference type="EC" id="2.7.11.22" evidence="2"/>
<dbReference type="InterPro" id="IPR000719">
    <property type="entry name" value="Prot_kinase_dom"/>
</dbReference>
<dbReference type="Gene3D" id="1.10.510.10">
    <property type="entry name" value="Transferase(Phosphotransferase) domain 1"/>
    <property type="match status" value="1"/>
</dbReference>
<evidence type="ECO:0000256" key="1">
    <source>
        <dbReference type="ARBA" id="ARBA00006485"/>
    </source>
</evidence>
<dbReference type="Gene3D" id="3.30.200.20">
    <property type="entry name" value="Phosphorylase Kinase, domain 1"/>
    <property type="match status" value="1"/>
</dbReference>
<dbReference type="GO" id="GO:0010468">
    <property type="term" value="P:regulation of gene expression"/>
    <property type="evidence" value="ECO:0007669"/>
    <property type="project" value="TreeGrafter"/>
</dbReference>
<dbReference type="SUPFAM" id="SSF56112">
    <property type="entry name" value="Protein kinase-like (PK-like)"/>
    <property type="match status" value="1"/>
</dbReference>
<dbReference type="PROSITE" id="PS00108">
    <property type="entry name" value="PROTEIN_KINASE_ST"/>
    <property type="match status" value="1"/>
</dbReference>